<dbReference type="AlphaFoldDB" id="A0A284RTC6"/>
<dbReference type="Proteomes" id="UP000219338">
    <property type="component" value="Unassembled WGS sequence"/>
</dbReference>
<sequence length="128" mass="13890">MKSSTICIGTLTAEFMEELCLFGKLSFEEVLTGNAALTAVDNILLTCLPCGKFALPNSTSCTKLQSHWMLRNNSDTPASTTRQKSALAEEQPILTTPVYQFVCKSPSFSSLNAFGCHVVSRSQKFGSL</sequence>
<accession>A0A284RTC6</accession>
<evidence type="ECO:0000313" key="1">
    <source>
        <dbReference type="EMBL" id="SJL12041.1"/>
    </source>
</evidence>
<keyword evidence="2" id="KW-1185">Reference proteome</keyword>
<evidence type="ECO:0000313" key="2">
    <source>
        <dbReference type="Proteomes" id="UP000219338"/>
    </source>
</evidence>
<reference evidence="2" key="1">
    <citation type="journal article" date="2017" name="Nat. Ecol. Evol.">
        <title>Genome expansion and lineage-specific genetic innovations in the forest pathogenic fungi Armillaria.</title>
        <authorList>
            <person name="Sipos G."/>
            <person name="Prasanna A.N."/>
            <person name="Walter M.C."/>
            <person name="O'Connor E."/>
            <person name="Balint B."/>
            <person name="Krizsan K."/>
            <person name="Kiss B."/>
            <person name="Hess J."/>
            <person name="Varga T."/>
            <person name="Slot J."/>
            <person name="Riley R."/>
            <person name="Boka B."/>
            <person name="Rigling D."/>
            <person name="Barry K."/>
            <person name="Lee J."/>
            <person name="Mihaltcheva S."/>
            <person name="LaButti K."/>
            <person name="Lipzen A."/>
            <person name="Waldron R."/>
            <person name="Moloney N.M."/>
            <person name="Sperisen C."/>
            <person name="Kredics L."/>
            <person name="Vagvoelgyi C."/>
            <person name="Patrignani A."/>
            <person name="Fitzpatrick D."/>
            <person name="Nagy I."/>
            <person name="Doyle S."/>
            <person name="Anderson J.B."/>
            <person name="Grigoriev I.V."/>
            <person name="Gueldener U."/>
            <person name="Muensterkoetter M."/>
            <person name="Nagy L.G."/>
        </authorList>
    </citation>
    <scope>NUCLEOTIDE SEQUENCE [LARGE SCALE GENOMIC DNA]</scope>
    <source>
        <strain evidence="2">C18/9</strain>
    </source>
</reference>
<proteinExistence type="predicted"/>
<protein>
    <submittedName>
        <fullName evidence="1">Uncharacterized protein</fullName>
    </submittedName>
</protein>
<name>A0A284RTC6_ARMOS</name>
<organism evidence="1 2">
    <name type="scientific">Armillaria ostoyae</name>
    <name type="common">Armillaria root rot fungus</name>
    <dbReference type="NCBI Taxonomy" id="47428"/>
    <lineage>
        <taxon>Eukaryota</taxon>
        <taxon>Fungi</taxon>
        <taxon>Dikarya</taxon>
        <taxon>Basidiomycota</taxon>
        <taxon>Agaricomycotina</taxon>
        <taxon>Agaricomycetes</taxon>
        <taxon>Agaricomycetidae</taxon>
        <taxon>Agaricales</taxon>
        <taxon>Marasmiineae</taxon>
        <taxon>Physalacriaceae</taxon>
        <taxon>Armillaria</taxon>
    </lineage>
</organism>
<gene>
    <name evidence="1" type="ORF">ARMOST_15458</name>
</gene>
<dbReference type="EMBL" id="FUEG01000016">
    <property type="protein sequence ID" value="SJL12041.1"/>
    <property type="molecule type" value="Genomic_DNA"/>
</dbReference>